<dbReference type="Proteomes" id="UP000186817">
    <property type="component" value="Unassembled WGS sequence"/>
</dbReference>
<protein>
    <submittedName>
        <fullName evidence="3">Uncharacterized protein</fullName>
    </submittedName>
</protein>
<feature type="transmembrane region" description="Helical" evidence="2">
    <location>
        <begin position="6"/>
        <end position="24"/>
    </location>
</feature>
<accession>A0A1Q9EFQ9</accession>
<keyword evidence="2" id="KW-1133">Transmembrane helix</keyword>
<dbReference type="OrthoDB" id="434600at2759"/>
<evidence type="ECO:0000256" key="2">
    <source>
        <dbReference type="SAM" id="Phobius"/>
    </source>
</evidence>
<keyword evidence="4" id="KW-1185">Reference proteome</keyword>
<feature type="region of interest" description="Disordered" evidence="1">
    <location>
        <begin position="435"/>
        <end position="461"/>
    </location>
</feature>
<organism evidence="3 4">
    <name type="scientific">Symbiodinium microadriaticum</name>
    <name type="common">Dinoflagellate</name>
    <name type="synonym">Zooxanthella microadriatica</name>
    <dbReference type="NCBI Taxonomy" id="2951"/>
    <lineage>
        <taxon>Eukaryota</taxon>
        <taxon>Sar</taxon>
        <taxon>Alveolata</taxon>
        <taxon>Dinophyceae</taxon>
        <taxon>Suessiales</taxon>
        <taxon>Symbiodiniaceae</taxon>
        <taxon>Symbiodinium</taxon>
    </lineage>
</organism>
<reference evidence="3 4" key="1">
    <citation type="submission" date="2016-02" db="EMBL/GenBank/DDBJ databases">
        <title>Genome analysis of coral dinoflagellate symbionts highlights evolutionary adaptations to a symbiotic lifestyle.</title>
        <authorList>
            <person name="Aranda M."/>
            <person name="Li Y."/>
            <person name="Liew Y.J."/>
            <person name="Baumgarten S."/>
            <person name="Simakov O."/>
            <person name="Wilson M."/>
            <person name="Piel J."/>
            <person name="Ashoor H."/>
            <person name="Bougouffa S."/>
            <person name="Bajic V.B."/>
            <person name="Ryu T."/>
            <person name="Ravasi T."/>
            <person name="Bayer T."/>
            <person name="Micklem G."/>
            <person name="Kim H."/>
            <person name="Bhak J."/>
            <person name="Lajeunesse T.C."/>
            <person name="Voolstra C.R."/>
        </authorList>
    </citation>
    <scope>NUCLEOTIDE SEQUENCE [LARGE SCALE GENOMIC DNA]</scope>
    <source>
        <strain evidence="3 4">CCMP2467</strain>
    </source>
</reference>
<comment type="caution">
    <text evidence="3">The sequence shown here is derived from an EMBL/GenBank/DDBJ whole genome shotgun (WGS) entry which is preliminary data.</text>
</comment>
<dbReference type="AlphaFoldDB" id="A0A1Q9EFQ9"/>
<feature type="compositionally biased region" description="Basic and acidic residues" evidence="1">
    <location>
        <begin position="435"/>
        <end position="459"/>
    </location>
</feature>
<feature type="compositionally biased region" description="Basic and acidic residues" evidence="1">
    <location>
        <begin position="387"/>
        <end position="417"/>
    </location>
</feature>
<gene>
    <name evidence="3" type="ORF">AK812_SmicGene10450</name>
</gene>
<dbReference type="EMBL" id="LSRX01000164">
    <property type="protein sequence ID" value="OLQ06276.1"/>
    <property type="molecule type" value="Genomic_DNA"/>
</dbReference>
<feature type="region of interest" description="Disordered" evidence="1">
    <location>
        <begin position="335"/>
        <end position="417"/>
    </location>
</feature>
<evidence type="ECO:0000313" key="4">
    <source>
        <dbReference type="Proteomes" id="UP000186817"/>
    </source>
</evidence>
<evidence type="ECO:0000313" key="3">
    <source>
        <dbReference type="EMBL" id="OLQ06276.1"/>
    </source>
</evidence>
<sequence length="1006" mass="113926">MIVLTIITITIITITIITIIIITIKNTGTATIIAVMITVILEHLEQAKEMNQQRILEFRAPPKLRASERQERARLKEEAAKESLAVGPGDLPVPLRPLLRVHAGGVGFWNPRVATWQVPIVSIVVPFGGLRNESLGDVRFLTYPEDISGQLPLDERAARFQFNPMIGGDQRRFQFNPIIGRDSAKDAFMKMVASQDHVLKLLRRFARGAYDENFCLPTWNELAESKAFAEKAEEDHEDQHEPPVRAVTHIPQDELQTFWTPLYRGVALHNELETIQRQRANTEKAVPLGKGFRNYNGDYRHSALDLEMREQAIREELVTECADEVARREYRRQAVVDSVVSSSTAPSRTIEDASSEQWPKGRGSTGGFTVRSYRASLVGSDAEEEENGSKKKVEREREREAKENNVRGKANNETRREELTSPLCLSFALPLSLKEEGEKTRKEKKDQSKEGERERRENEEFTSSTCTPAFWSWLSSRQTAEWIGMEEADVLLAFDLYRDEYWLREGGGMRSLLKAGLPLHPDKHATSPRDCHEAAERRKAEISLMLKEIAEEKPAAVTPTASMELTLRGFLQAVFPFAKKKTDIRTMLRWIKHPPSDDKVKAGKDFGLLRDLIDLFDAIDSTRTHSVPVEAVEQFLSGEIITQGETARLRQRRQARTDLRSVTHAACFAHNPRVALILNRMLEDRADWQVALPSHDPRGKRHTVASHAWRALELKMDTLAATLDEELHALAHGDEHLLSESIEAACNPWHHDDYVERVETEEGTSAGHEAAERRKAEISLMLKEIAEEKPAAVTPTASMELTLRGFLQAVFPFAKKKTDIRTMLRWIKHPPSDDKVKAGKDFGLLRDLIDLFDAIDSTRTHSVPVEAVEQFLSGEIITQGETARLRQRRQARTDLRSVTHAACFAHNPRVALILNRMLEDRADWQVALPSHDPRGKRHTVASHAWRALELKMDTLAATLDEELHALAHGDEHLLSESIEAACNPWHHDDYVERVETEEGLVVIGEL</sequence>
<keyword evidence="2" id="KW-0472">Membrane</keyword>
<name>A0A1Q9EFQ9_SYMMI</name>
<evidence type="ECO:0000256" key="1">
    <source>
        <dbReference type="SAM" id="MobiDB-lite"/>
    </source>
</evidence>
<proteinExistence type="predicted"/>
<keyword evidence="2" id="KW-0812">Transmembrane</keyword>